<dbReference type="AlphaFoldDB" id="A0A7J6W3A2"/>
<keyword evidence="3" id="KW-1185">Reference proteome</keyword>
<accession>A0A7J6W3A2</accession>
<evidence type="ECO:0000256" key="1">
    <source>
        <dbReference type="SAM" id="MobiDB-lite"/>
    </source>
</evidence>
<gene>
    <name evidence="2" type="ORF">FRX31_018553</name>
</gene>
<comment type="caution">
    <text evidence="2">The sequence shown here is derived from an EMBL/GenBank/DDBJ whole genome shotgun (WGS) entry which is preliminary data.</text>
</comment>
<dbReference type="PANTHER" id="PTHR35717">
    <property type="entry name" value="OS05G0156200 PROTEIN"/>
    <property type="match status" value="1"/>
</dbReference>
<reference evidence="2 3" key="1">
    <citation type="submission" date="2020-06" db="EMBL/GenBank/DDBJ databases">
        <title>Transcriptomic and genomic resources for Thalictrum thalictroides and T. hernandezii: Facilitating candidate gene discovery in an emerging model plant lineage.</title>
        <authorList>
            <person name="Arias T."/>
            <person name="Riano-Pachon D.M."/>
            <person name="Di Stilio V.S."/>
        </authorList>
    </citation>
    <scope>NUCLEOTIDE SEQUENCE [LARGE SCALE GENOMIC DNA]</scope>
    <source>
        <strain evidence="3">cv. WT478/WT964</strain>
        <tissue evidence="2">Leaves</tissue>
    </source>
</reference>
<dbReference type="GO" id="GO:0016787">
    <property type="term" value="F:hydrolase activity"/>
    <property type="evidence" value="ECO:0007669"/>
    <property type="project" value="UniProtKB-KW"/>
</dbReference>
<name>A0A7J6W3A2_THATH</name>
<evidence type="ECO:0000313" key="3">
    <source>
        <dbReference type="Proteomes" id="UP000554482"/>
    </source>
</evidence>
<feature type="compositionally biased region" description="Polar residues" evidence="1">
    <location>
        <begin position="1"/>
        <end position="10"/>
    </location>
</feature>
<feature type="region of interest" description="Disordered" evidence="1">
    <location>
        <begin position="140"/>
        <end position="161"/>
    </location>
</feature>
<dbReference type="PANTHER" id="PTHR35717:SF1">
    <property type="entry name" value="OS05G0156200 PROTEIN"/>
    <property type="match status" value="1"/>
</dbReference>
<evidence type="ECO:0000313" key="2">
    <source>
        <dbReference type="EMBL" id="KAF5191859.1"/>
    </source>
</evidence>
<feature type="compositionally biased region" description="Polar residues" evidence="1">
    <location>
        <begin position="89"/>
        <end position="110"/>
    </location>
</feature>
<proteinExistence type="predicted"/>
<keyword evidence="2" id="KW-0378">Hydrolase</keyword>
<dbReference type="OrthoDB" id="637546at2759"/>
<sequence>MVESSSSPSANKRIRDPTTEDEAYLDNFHSHKRYLSEIMASSLNGLTVGESMPQNLQESPARSEAMSYLRDDVSLQYSPMSEDSDDAQYSETSLNTSMVPSDTLSTSQSSPHRHQRLLNGAMVTSYPSTSCNLTAVACSQPRQRSSDSEGRFPSSPSDLCHSPDLRRAALLRSVQMRVQPLVPQSYDLPSSPEQDSMQSMEAEDHPCSCGKSLVDDCVCQNQQQSSNLFAEECSSIKVSEDELNPEKSCKTIDMNVKEESCVESFESSFGRHDLMRSRRSILGGNRKAQVDSNK</sequence>
<feature type="region of interest" description="Disordered" evidence="1">
    <location>
        <begin position="78"/>
        <end position="111"/>
    </location>
</feature>
<dbReference type="Proteomes" id="UP000554482">
    <property type="component" value="Unassembled WGS sequence"/>
</dbReference>
<protein>
    <submittedName>
        <fullName evidence="2">Ubiquitin carboxyl-terminal hydrolase</fullName>
    </submittedName>
</protein>
<dbReference type="EMBL" id="JABWDY010022254">
    <property type="protein sequence ID" value="KAF5191859.1"/>
    <property type="molecule type" value="Genomic_DNA"/>
</dbReference>
<organism evidence="2 3">
    <name type="scientific">Thalictrum thalictroides</name>
    <name type="common">Rue-anemone</name>
    <name type="synonym">Anemone thalictroides</name>
    <dbReference type="NCBI Taxonomy" id="46969"/>
    <lineage>
        <taxon>Eukaryota</taxon>
        <taxon>Viridiplantae</taxon>
        <taxon>Streptophyta</taxon>
        <taxon>Embryophyta</taxon>
        <taxon>Tracheophyta</taxon>
        <taxon>Spermatophyta</taxon>
        <taxon>Magnoliopsida</taxon>
        <taxon>Ranunculales</taxon>
        <taxon>Ranunculaceae</taxon>
        <taxon>Thalictroideae</taxon>
        <taxon>Thalictrum</taxon>
    </lineage>
</organism>
<feature type="region of interest" description="Disordered" evidence="1">
    <location>
        <begin position="1"/>
        <end position="21"/>
    </location>
</feature>